<organism evidence="2 3">
    <name type="scientific">Vibrio diabolicus</name>
    <dbReference type="NCBI Taxonomy" id="50719"/>
    <lineage>
        <taxon>Bacteria</taxon>
        <taxon>Pseudomonadati</taxon>
        <taxon>Pseudomonadota</taxon>
        <taxon>Gammaproteobacteria</taxon>
        <taxon>Vibrionales</taxon>
        <taxon>Vibrionaceae</taxon>
        <taxon>Vibrio</taxon>
        <taxon>Vibrio diabolicus subgroup</taxon>
    </lineage>
</organism>
<reference evidence="2 3" key="1">
    <citation type="submission" date="2021-01" db="EMBL/GenBank/DDBJ databases">
        <title>Characterization of a novel blaVMB-2- harboring plasmid in Vibrio diabolicus.</title>
        <authorList>
            <person name="Liu M."/>
        </authorList>
    </citation>
    <scope>NUCLEOTIDE SEQUENCE [LARGE SCALE GENOMIC DNA]</scope>
    <source>
        <strain evidence="2 3">SLV18</strain>
    </source>
</reference>
<evidence type="ECO:0000313" key="2">
    <source>
        <dbReference type="EMBL" id="QRG83352.1"/>
    </source>
</evidence>
<evidence type="ECO:0000313" key="3">
    <source>
        <dbReference type="Proteomes" id="UP000596337"/>
    </source>
</evidence>
<dbReference type="RefSeq" id="WP_203346922.1">
    <property type="nucleotide sequence ID" value="NZ_CP069195.1"/>
</dbReference>
<protein>
    <submittedName>
        <fullName evidence="2">Uncharacterized protein</fullName>
    </submittedName>
</protein>
<feature type="chain" id="PRO_5041727029" evidence="1">
    <location>
        <begin position="21"/>
        <end position="97"/>
    </location>
</feature>
<evidence type="ECO:0000256" key="1">
    <source>
        <dbReference type="SAM" id="SignalP"/>
    </source>
</evidence>
<keyword evidence="1" id="KW-0732">Signal</keyword>
<sequence>MMRSLLLASSLTIISFNSMASKVDTAANMLADMTSCVIKYEDAGQRHKANAMQKTLQLTLDRAVSKYGSEVSQKYQEKVGIASPSMSRCDSLYDATN</sequence>
<name>A0AA92LRM3_9VIBR</name>
<dbReference type="AlphaFoldDB" id="A0AA92LRM3"/>
<gene>
    <name evidence="2" type="ORF">JOS67_03295</name>
</gene>
<proteinExistence type="predicted"/>
<accession>A0AA92LRM3</accession>
<dbReference type="Proteomes" id="UP000596337">
    <property type="component" value="Chromosome 1"/>
</dbReference>
<feature type="signal peptide" evidence="1">
    <location>
        <begin position="1"/>
        <end position="20"/>
    </location>
</feature>
<dbReference type="EMBL" id="CP069195">
    <property type="protein sequence ID" value="QRG83352.1"/>
    <property type="molecule type" value="Genomic_DNA"/>
</dbReference>